<evidence type="ECO:0000313" key="3">
    <source>
        <dbReference type="Proteomes" id="UP000265180"/>
    </source>
</evidence>
<reference evidence="2 3" key="2">
    <citation type="submission" date="2017-04" db="EMBL/GenBank/DDBJ databases">
        <title>CpG methylation of centromeres and impact of large insertions on vertebrate speciation.</title>
        <authorList>
            <person name="Ichikawa K."/>
            <person name="Yoshimura J."/>
            <person name="Morishita S."/>
        </authorList>
    </citation>
    <scope>NUCLEOTIDE SEQUENCE</scope>
    <source>
        <strain evidence="2 3">HNI</strain>
    </source>
</reference>
<feature type="signal peptide" evidence="1">
    <location>
        <begin position="1"/>
        <end position="21"/>
    </location>
</feature>
<evidence type="ECO:0000256" key="1">
    <source>
        <dbReference type="SAM" id="SignalP"/>
    </source>
</evidence>
<reference key="1">
    <citation type="journal article" date="2007" name="Nature">
        <title>The medaka draft genome and insights into vertebrate genome evolution.</title>
        <authorList>
            <person name="Kasahara M."/>
            <person name="Naruse K."/>
            <person name="Sasaki S."/>
            <person name="Nakatani Y."/>
            <person name="Qu W."/>
            <person name="Ahsan B."/>
            <person name="Yamada T."/>
            <person name="Nagayasu Y."/>
            <person name="Doi K."/>
            <person name="Kasai Y."/>
            <person name="Jindo T."/>
            <person name="Kobayashi D."/>
            <person name="Shimada A."/>
            <person name="Toyoda A."/>
            <person name="Kuroki Y."/>
            <person name="Fujiyama A."/>
            <person name="Sasaki T."/>
            <person name="Shimizu A."/>
            <person name="Asakawa S."/>
            <person name="Shimizu N."/>
            <person name="Hashimoto S."/>
            <person name="Yang J."/>
            <person name="Lee Y."/>
            <person name="Matsushima K."/>
            <person name="Sugano S."/>
            <person name="Sakaizumi M."/>
            <person name="Narita T."/>
            <person name="Ohishi K."/>
            <person name="Haga S."/>
            <person name="Ohta F."/>
            <person name="Nomoto H."/>
            <person name="Nogata K."/>
            <person name="Morishita T."/>
            <person name="Endo T."/>
            <person name="Shin-I T."/>
            <person name="Takeda H."/>
            <person name="Morishita S."/>
            <person name="Kohara Y."/>
        </authorList>
    </citation>
    <scope>NUCLEOTIDE SEQUENCE [LARGE SCALE GENOMIC DNA]</scope>
    <source>
        <strain>Hd-rR</strain>
    </source>
</reference>
<organism evidence="2 3">
    <name type="scientific">Oryzias latipes</name>
    <name type="common">Japanese rice fish</name>
    <name type="synonym">Japanese killifish</name>
    <dbReference type="NCBI Taxonomy" id="8090"/>
    <lineage>
        <taxon>Eukaryota</taxon>
        <taxon>Metazoa</taxon>
        <taxon>Chordata</taxon>
        <taxon>Craniata</taxon>
        <taxon>Vertebrata</taxon>
        <taxon>Euteleostomi</taxon>
        <taxon>Actinopterygii</taxon>
        <taxon>Neopterygii</taxon>
        <taxon>Teleostei</taxon>
        <taxon>Neoteleostei</taxon>
        <taxon>Acanthomorphata</taxon>
        <taxon>Ovalentaria</taxon>
        <taxon>Atherinomorphae</taxon>
        <taxon>Beloniformes</taxon>
        <taxon>Adrianichthyidae</taxon>
        <taxon>Oryziinae</taxon>
        <taxon>Oryzias</taxon>
    </lineage>
</organism>
<dbReference type="Ensembl" id="ENSORLT00020022390.1">
    <property type="protein sequence ID" value="ENSORLP00020014531.1"/>
    <property type="gene ID" value="ENSORLG00020015539.1"/>
</dbReference>
<name>A0A3P9L1K4_ORYLA</name>
<sequence>MSLRAFIRTFWCICSVSVSVCLKTLKDELWSVVFVEFNDVSNGNSACGDFGISVLDCPTGEGNLLFLINSFFYVFVFLRRNWTPQAILYLKGARRWKSTVHVYTIYPLPSYTLKQPAFITVLTLLSAERGQEKL</sequence>
<dbReference type="Proteomes" id="UP000265180">
    <property type="component" value="Chromosome 6"/>
</dbReference>
<proteinExistence type="predicted"/>
<reference evidence="2" key="3">
    <citation type="submission" date="2025-08" db="UniProtKB">
        <authorList>
            <consortium name="Ensembl"/>
        </authorList>
    </citation>
    <scope>IDENTIFICATION</scope>
    <source>
        <strain evidence="2">HNI</strain>
    </source>
</reference>
<keyword evidence="1" id="KW-0732">Signal</keyword>
<accession>A0A3P9L1K4</accession>
<reference evidence="2" key="4">
    <citation type="submission" date="2025-09" db="UniProtKB">
        <authorList>
            <consortium name="Ensembl"/>
        </authorList>
    </citation>
    <scope>IDENTIFICATION</scope>
    <source>
        <strain evidence="2">HNI</strain>
    </source>
</reference>
<protein>
    <submittedName>
        <fullName evidence="2">Uncharacterized protein</fullName>
    </submittedName>
</protein>
<dbReference type="AlphaFoldDB" id="A0A3P9L1K4"/>
<feature type="chain" id="PRO_5018296104" evidence="1">
    <location>
        <begin position="22"/>
        <end position="134"/>
    </location>
</feature>
<evidence type="ECO:0000313" key="2">
    <source>
        <dbReference type="Ensembl" id="ENSORLP00020014531.1"/>
    </source>
</evidence>